<accession>A0A2W2B3Z2</accession>
<name>A0A2W2B3Z2_9ACTN</name>
<evidence type="ECO:0000313" key="2">
    <source>
        <dbReference type="EMBL" id="PZF80712.1"/>
    </source>
</evidence>
<feature type="transmembrane region" description="Helical" evidence="1">
    <location>
        <begin position="162"/>
        <end position="188"/>
    </location>
</feature>
<dbReference type="EMBL" id="POTW01000078">
    <property type="protein sequence ID" value="PZF80712.1"/>
    <property type="molecule type" value="Genomic_DNA"/>
</dbReference>
<evidence type="ECO:0000313" key="3">
    <source>
        <dbReference type="Proteomes" id="UP000248764"/>
    </source>
</evidence>
<gene>
    <name evidence="2" type="ORF">C1I92_24655</name>
</gene>
<keyword evidence="1" id="KW-1133">Transmembrane helix</keyword>
<feature type="transmembrane region" description="Helical" evidence="1">
    <location>
        <begin position="137"/>
        <end position="155"/>
    </location>
</feature>
<keyword evidence="1" id="KW-0812">Transmembrane</keyword>
<keyword evidence="3" id="KW-1185">Reference proteome</keyword>
<dbReference type="RefSeq" id="WP_111257294.1">
    <property type="nucleotide sequence ID" value="NZ_POTW01000078.1"/>
</dbReference>
<evidence type="ECO:0000256" key="1">
    <source>
        <dbReference type="SAM" id="Phobius"/>
    </source>
</evidence>
<feature type="transmembrane region" description="Helical" evidence="1">
    <location>
        <begin position="54"/>
        <end position="74"/>
    </location>
</feature>
<feature type="transmembrane region" description="Helical" evidence="1">
    <location>
        <begin position="95"/>
        <end position="117"/>
    </location>
</feature>
<keyword evidence="1" id="KW-0472">Membrane</keyword>
<dbReference type="AlphaFoldDB" id="A0A2W2B3Z2"/>
<proteinExistence type="predicted"/>
<sequence>MAAVAAELRKALTLPAALAGLAVAVLAPAALAVLYAAQGTAGSAAQAALDAAPMVTIGAIVLGVVAVSSEYGGGRQIAGTLAAMPRRRTVLAAKAATVAVLIAAAAAVAFPVALLAARLVGGTGPAPDDVVGRAAGTGVYAVLIGLIALAITTLTRNGIVPLIVLIANGSVVSVSFLLSLATPLALYLPDLAGMRMLAGDDRIAIDDALAPLPGGLVMAAWTAALLAVAAVVLGRRDA</sequence>
<organism evidence="2 3">
    <name type="scientific">Jiangella anatolica</name>
    <dbReference type="NCBI Taxonomy" id="2670374"/>
    <lineage>
        <taxon>Bacteria</taxon>
        <taxon>Bacillati</taxon>
        <taxon>Actinomycetota</taxon>
        <taxon>Actinomycetes</taxon>
        <taxon>Jiangellales</taxon>
        <taxon>Jiangellaceae</taxon>
        <taxon>Jiangella</taxon>
    </lineage>
</organism>
<dbReference type="Proteomes" id="UP000248764">
    <property type="component" value="Unassembled WGS sequence"/>
</dbReference>
<protein>
    <submittedName>
        <fullName evidence="2">ABC transporter permease</fullName>
    </submittedName>
</protein>
<feature type="transmembrane region" description="Helical" evidence="1">
    <location>
        <begin position="208"/>
        <end position="233"/>
    </location>
</feature>
<comment type="caution">
    <text evidence="2">The sequence shown here is derived from an EMBL/GenBank/DDBJ whole genome shotgun (WGS) entry which is preliminary data.</text>
</comment>
<reference evidence="2 3" key="1">
    <citation type="submission" date="2018-01" db="EMBL/GenBank/DDBJ databases">
        <title>Draft genome sequence of Jiangella sp. GTF31.</title>
        <authorList>
            <person name="Sahin N."/>
            <person name="Ay H."/>
            <person name="Saygin H."/>
        </authorList>
    </citation>
    <scope>NUCLEOTIDE SEQUENCE [LARGE SCALE GENOMIC DNA]</scope>
    <source>
        <strain evidence="2 3">GTF31</strain>
    </source>
</reference>